<dbReference type="Gene3D" id="3.40.50.1950">
    <property type="entry name" value="Flavin prenyltransferase-like"/>
    <property type="match status" value="1"/>
</dbReference>
<dbReference type="InterPro" id="IPR035929">
    <property type="entry name" value="CoaB-like_sf"/>
</dbReference>
<dbReference type="UniPathway" id="UPA00241">
    <property type="reaction ID" value="UER00353"/>
</dbReference>
<feature type="binding site" evidence="3">
    <location>
        <position position="279"/>
    </location>
    <ligand>
        <name>CTP</name>
        <dbReference type="ChEBI" id="CHEBI:37563"/>
    </ligand>
</feature>
<sequence>MEKTLDGKKILLGITGSIAAYKSIELLRELQRRGADVFTAVTEAGLKFVPEIALKTLSGHEVYKNVVSEDSPEIRHTTLGSTVDLFIVAPATANTIAKIACGIADNPVTATALVMGRGIICPAMNVNMYNNPATLKNIEILKERGYFVVDSDEGELACGVKGKGRLADIGKIVQAVESYFVPKFLKGKKIVITAGPTREYIDPVRFISNPSSGKMGYALAEMAVAAGADVVLISGKTCLKPPYNLRNFIEVETVDEMRRAVLKNLEGTDIFISAAAVGDFTPVQKAENKIKKNCGEFILKLKRTPDILAEVSASKKVKTVVGFAAETENIVENARKKLMEKNLDFIVANDVKKGVFGSDKTSCIVIGEDFEKRFSGTKREVAFSILKVVGGMLN</sequence>
<dbReference type="HAMAP" id="MF_02225">
    <property type="entry name" value="CoaBC"/>
    <property type="match status" value="1"/>
</dbReference>
<evidence type="ECO:0000313" key="8">
    <source>
        <dbReference type="Proteomes" id="UP000198405"/>
    </source>
</evidence>
<feature type="domain" description="DNA/pantothenate metabolism flavoprotein C-terminal" evidence="6">
    <location>
        <begin position="185"/>
        <end position="389"/>
    </location>
</feature>
<dbReference type="InterPro" id="IPR003382">
    <property type="entry name" value="Flavoprotein"/>
</dbReference>
<dbReference type="PANTHER" id="PTHR14359">
    <property type="entry name" value="HOMO-OLIGOMERIC FLAVIN CONTAINING CYS DECARBOXYLASE FAMILY"/>
    <property type="match status" value="1"/>
</dbReference>
<dbReference type="InterPro" id="IPR005252">
    <property type="entry name" value="CoaBC"/>
</dbReference>
<feature type="domain" description="Flavoprotein" evidence="5">
    <location>
        <begin position="8"/>
        <end position="177"/>
    </location>
</feature>
<dbReference type="Pfam" id="PF02441">
    <property type="entry name" value="Flavoprotein"/>
    <property type="match status" value="1"/>
</dbReference>
<proteinExistence type="inferred from homology"/>
<feature type="binding site" evidence="3">
    <location>
        <begin position="305"/>
        <end position="308"/>
    </location>
    <ligand>
        <name>CTP</name>
        <dbReference type="ChEBI" id="CHEBI:37563"/>
    </ligand>
</feature>
<dbReference type="GO" id="GO:0010181">
    <property type="term" value="F:FMN binding"/>
    <property type="evidence" value="ECO:0007669"/>
    <property type="project" value="UniProtKB-UniRule"/>
</dbReference>
<comment type="catalytic activity">
    <reaction evidence="3 4">
        <text>N-[(R)-4-phosphopantothenoyl]-L-cysteine + H(+) = (R)-4'-phosphopantetheine + CO2</text>
        <dbReference type="Rhea" id="RHEA:16793"/>
        <dbReference type="ChEBI" id="CHEBI:15378"/>
        <dbReference type="ChEBI" id="CHEBI:16526"/>
        <dbReference type="ChEBI" id="CHEBI:59458"/>
        <dbReference type="ChEBI" id="CHEBI:61723"/>
        <dbReference type="EC" id="4.1.1.36"/>
    </reaction>
</comment>
<dbReference type="NCBIfam" id="TIGR00521">
    <property type="entry name" value="coaBC_dfp"/>
    <property type="match status" value="1"/>
</dbReference>
<protein>
    <recommendedName>
        <fullName evidence="3">Coenzyme A biosynthesis bifunctional protein CoaBC</fullName>
    </recommendedName>
    <alternativeName>
        <fullName evidence="3">DNA/pantothenate metabolism flavoprotein</fullName>
    </alternativeName>
    <alternativeName>
        <fullName evidence="3">Phosphopantothenoylcysteine synthetase/decarboxylase</fullName>
        <shortName evidence="3">PPCS-PPCDC</shortName>
    </alternativeName>
    <domain>
        <recommendedName>
            <fullName evidence="3">Phosphopantothenoylcysteine decarboxylase</fullName>
            <shortName evidence="3">PPC decarboxylase</shortName>
            <shortName evidence="3">PPC-DC</shortName>
            <ecNumber evidence="3">4.1.1.36</ecNumber>
        </recommendedName>
        <alternativeName>
            <fullName evidence="3">CoaC</fullName>
        </alternativeName>
    </domain>
    <domain>
        <recommendedName>
            <fullName evidence="3">Phosphopantothenate--cysteine ligase</fullName>
            <ecNumber evidence="3">6.3.2.5</ecNumber>
        </recommendedName>
        <alternativeName>
            <fullName evidence="3">CoaB</fullName>
        </alternativeName>
        <alternativeName>
            <fullName evidence="3">Phosphopantothenoylcysteine synthetase</fullName>
            <shortName evidence="3">PPC synthetase</shortName>
            <shortName evidence="3">PPC-S</shortName>
        </alternativeName>
    </domain>
</protein>
<keyword evidence="3 4" id="KW-0285">Flavoprotein</keyword>
<evidence type="ECO:0000256" key="4">
    <source>
        <dbReference type="RuleBase" id="RU364078"/>
    </source>
</evidence>
<dbReference type="GO" id="GO:0071513">
    <property type="term" value="C:phosphopantothenoylcysteine decarboxylase complex"/>
    <property type="evidence" value="ECO:0007669"/>
    <property type="project" value="TreeGrafter"/>
</dbReference>
<evidence type="ECO:0000256" key="1">
    <source>
        <dbReference type="ARBA" id="ARBA00022793"/>
    </source>
</evidence>
<keyword evidence="3" id="KW-0460">Magnesium</keyword>
<name>A0A238Y7I4_9BACT</name>
<dbReference type="PANTHER" id="PTHR14359:SF6">
    <property type="entry name" value="PHOSPHOPANTOTHENOYLCYSTEINE DECARBOXYLASE"/>
    <property type="match status" value="1"/>
</dbReference>
<comment type="catalytic activity">
    <reaction evidence="3 4">
        <text>(R)-4'-phosphopantothenate + L-cysteine + CTP = N-[(R)-4-phosphopantothenoyl]-L-cysteine + CMP + diphosphate + H(+)</text>
        <dbReference type="Rhea" id="RHEA:19397"/>
        <dbReference type="ChEBI" id="CHEBI:10986"/>
        <dbReference type="ChEBI" id="CHEBI:15378"/>
        <dbReference type="ChEBI" id="CHEBI:33019"/>
        <dbReference type="ChEBI" id="CHEBI:35235"/>
        <dbReference type="ChEBI" id="CHEBI:37563"/>
        <dbReference type="ChEBI" id="CHEBI:59458"/>
        <dbReference type="ChEBI" id="CHEBI:60377"/>
        <dbReference type="EC" id="6.3.2.5"/>
    </reaction>
</comment>
<dbReference type="SUPFAM" id="SSF102645">
    <property type="entry name" value="CoaB-like"/>
    <property type="match status" value="1"/>
</dbReference>
<dbReference type="OrthoDB" id="9802554at2"/>
<dbReference type="InterPro" id="IPR036551">
    <property type="entry name" value="Flavin_trans-like"/>
</dbReference>
<feature type="binding site" evidence="3">
    <location>
        <position position="337"/>
    </location>
    <ligand>
        <name>CTP</name>
        <dbReference type="ChEBI" id="CHEBI:37563"/>
    </ligand>
</feature>
<reference evidence="8" key="1">
    <citation type="submission" date="2017-06" db="EMBL/GenBank/DDBJ databases">
        <authorList>
            <person name="Varghese N."/>
            <person name="Submissions S."/>
        </authorList>
    </citation>
    <scope>NUCLEOTIDE SEQUENCE [LARGE SCALE GENOMIC DNA]</scope>
    <source>
        <strain evidence="8">DSM 15668</strain>
    </source>
</reference>
<comment type="similarity">
    <text evidence="3 4">In the N-terminal section; belongs to the HFCD (homo-oligomeric flavin containing Cys decarboxylase) superfamily.</text>
</comment>
<dbReference type="Gene3D" id="3.40.50.10300">
    <property type="entry name" value="CoaB-like"/>
    <property type="match status" value="1"/>
</dbReference>
<keyword evidence="3" id="KW-0479">Metal-binding</keyword>
<keyword evidence="8" id="KW-1185">Reference proteome</keyword>
<dbReference type="EC" id="4.1.1.36" evidence="3"/>
<dbReference type="GO" id="GO:0015941">
    <property type="term" value="P:pantothenate catabolic process"/>
    <property type="evidence" value="ECO:0007669"/>
    <property type="project" value="InterPro"/>
</dbReference>
<dbReference type="EMBL" id="FZOB01000002">
    <property type="protein sequence ID" value="SNR66912.1"/>
    <property type="molecule type" value="Genomic_DNA"/>
</dbReference>
<feature type="binding site" evidence="3">
    <location>
        <position position="289"/>
    </location>
    <ligand>
        <name>CTP</name>
        <dbReference type="ChEBI" id="CHEBI:37563"/>
    </ligand>
</feature>
<comment type="function">
    <text evidence="3">Catalyzes two sequential steps in the biosynthesis of coenzyme A. In the first step cysteine is conjugated to 4'-phosphopantothenate to form 4-phosphopantothenoylcysteine. In the second step the latter compound is decarboxylated to form 4'-phosphopantotheine.</text>
</comment>
<feature type="region of interest" description="Phosphopantothenate--cysteine ligase" evidence="3">
    <location>
        <begin position="190"/>
        <end position="394"/>
    </location>
</feature>
<dbReference type="GO" id="GO:0004632">
    <property type="term" value="F:phosphopantothenate--cysteine ligase activity"/>
    <property type="evidence" value="ECO:0007669"/>
    <property type="project" value="UniProtKB-UniRule"/>
</dbReference>
<dbReference type="RefSeq" id="WP_089322517.1">
    <property type="nucleotide sequence ID" value="NZ_FZOB01000002.1"/>
</dbReference>
<keyword evidence="2 3" id="KW-0456">Lyase</keyword>
<feature type="binding site" evidence="3">
    <location>
        <position position="323"/>
    </location>
    <ligand>
        <name>CTP</name>
        <dbReference type="ChEBI" id="CHEBI:37563"/>
    </ligand>
</feature>
<evidence type="ECO:0000259" key="5">
    <source>
        <dbReference type="Pfam" id="PF02441"/>
    </source>
</evidence>
<accession>A0A238Y7I4</accession>
<evidence type="ECO:0000256" key="3">
    <source>
        <dbReference type="HAMAP-Rule" id="MF_02225"/>
    </source>
</evidence>
<dbReference type="AlphaFoldDB" id="A0A238Y7I4"/>
<dbReference type="GO" id="GO:0004633">
    <property type="term" value="F:phosphopantothenoylcysteine decarboxylase activity"/>
    <property type="evidence" value="ECO:0007669"/>
    <property type="project" value="UniProtKB-UniRule"/>
</dbReference>
<feature type="region of interest" description="Phosphopantothenoylcysteine decarboxylase" evidence="3">
    <location>
        <begin position="1"/>
        <end position="189"/>
    </location>
</feature>
<gene>
    <name evidence="3" type="primary">coaBC</name>
    <name evidence="7" type="ORF">SAMN06265340_102174</name>
</gene>
<keyword evidence="3" id="KW-0511">Multifunctional enzyme</keyword>
<comment type="function">
    <text evidence="4">Catalyzes two steps in the biosynthesis of coenzyme A. In the first step cysteine is conjugated to 4'-phosphopantothenate to form 4-phosphopantothenoylcysteine, in the latter compound is decarboxylated to form 4'-phosphopantotheine.</text>
</comment>
<dbReference type="Proteomes" id="UP000198405">
    <property type="component" value="Unassembled WGS sequence"/>
</dbReference>
<evidence type="ECO:0000259" key="6">
    <source>
        <dbReference type="Pfam" id="PF04127"/>
    </source>
</evidence>
<comment type="cofactor">
    <cofactor evidence="3">
        <name>Mg(2+)</name>
        <dbReference type="ChEBI" id="CHEBI:18420"/>
    </cofactor>
</comment>
<comment type="similarity">
    <text evidence="3 4">In the C-terminal section; belongs to the PPC synthetase family.</text>
</comment>
<comment type="pathway">
    <text evidence="3 4">Cofactor biosynthesis; coenzyme A biosynthesis; CoA from (R)-pantothenate: step 2/5.</text>
</comment>
<dbReference type="GO" id="GO:0046872">
    <property type="term" value="F:metal ion binding"/>
    <property type="evidence" value="ECO:0007669"/>
    <property type="project" value="UniProtKB-KW"/>
</dbReference>
<organism evidence="7 8">
    <name type="scientific">Desulfurobacterium atlanticum</name>
    <dbReference type="NCBI Taxonomy" id="240169"/>
    <lineage>
        <taxon>Bacteria</taxon>
        <taxon>Pseudomonadati</taxon>
        <taxon>Aquificota</taxon>
        <taxon>Aquificia</taxon>
        <taxon>Desulfurobacteriales</taxon>
        <taxon>Desulfurobacteriaceae</taxon>
        <taxon>Desulfurobacterium</taxon>
    </lineage>
</organism>
<dbReference type="GO" id="GO:0015937">
    <property type="term" value="P:coenzyme A biosynthetic process"/>
    <property type="evidence" value="ECO:0007669"/>
    <property type="project" value="UniProtKB-UniRule"/>
</dbReference>
<feature type="binding site" evidence="3">
    <location>
        <position position="341"/>
    </location>
    <ligand>
        <name>CTP</name>
        <dbReference type="ChEBI" id="CHEBI:37563"/>
    </ligand>
</feature>
<keyword evidence="3 4" id="KW-0436">Ligase</keyword>
<dbReference type="InterPro" id="IPR007085">
    <property type="entry name" value="DNA/pantothenate-metab_flavo_C"/>
</dbReference>
<comment type="cofactor">
    <cofactor evidence="3">
        <name>FMN</name>
        <dbReference type="ChEBI" id="CHEBI:58210"/>
    </cofactor>
    <text evidence="3">Binds 1 FMN per subunit.</text>
</comment>
<feature type="active site" description="Proton donor" evidence="3">
    <location>
        <position position="158"/>
    </location>
</feature>
<dbReference type="EC" id="6.3.2.5" evidence="3"/>
<evidence type="ECO:0000256" key="2">
    <source>
        <dbReference type="ARBA" id="ARBA00023239"/>
    </source>
</evidence>
<dbReference type="Pfam" id="PF04127">
    <property type="entry name" value="DFP"/>
    <property type="match status" value="1"/>
</dbReference>
<evidence type="ECO:0000313" key="7">
    <source>
        <dbReference type="EMBL" id="SNR66912.1"/>
    </source>
</evidence>
<comment type="pathway">
    <text evidence="3 4">Cofactor biosynthesis; coenzyme A biosynthesis; CoA from (R)-pantothenate: step 3/5.</text>
</comment>
<keyword evidence="1 3" id="KW-0210">Decarboxylase</keyword>
<comment type="caution">
    <text evidence="3">Lacks conserved residue(s) required for the propagation of feature annotation.</text>
</comment>
<dbReference type="SUPFAM" id="SSF52507">
    <property type="entry name" value="Homo-oligomeric flavin-containing Cys decarboxylases, HFCD"/>
    <property type="match status" value="1"/>
</dbReference>
<keyword evidence="3 4" id="KW-0288">FMN</keyword>